<dbReference type="AlphaFoldDB" id="A0A368F8D0"/>
<evidence type="ECO:0000313" key="2">
    <source>
        <dbReference type="Proteomes" id="UP000252519"/>
    </source>
</evidence>
<dbReference type="InterPro" id="IPR010558">
    <property type="entry name" value="Ly-6-related"/>
</dbReference>
<proteinExistence type="predicted"/>
<gene>
    <name evidence="1" type="ORF">ANCCAN_26445</name>
</gene>
<name>A0A368F8D0_ANCCA</name>
<sequence length="197" mass="22031">MEESVQAIAPVESCESSCITIFEPQYFGGLRSPQRPYLFLRGCSSRLLSAMESPPREVDFLHRAAICVSLPLSQIYPKVYTNEVVEVSAIMYSTAINHVQCDRHLDPSNISSNTLRYERQTGFPRVDAPDVAIFLRESIEALIIVKFENTDLSCRVGQRCNGNSRASSSIFFACHLPLETAPVCILALVPFIHFRSV</sequence>
<dbReference type="EMBL" id="JOJR01003446">
    <property type="protein sequence ID" value="RCN27818.1"/>
    <property type="molecule type" value="Genomic_DNA"/>
</dbReference>
<dbReference type="STRING" id="29170.A0A368F8D0"/>
<keyword evidence="2" id="KW-1185">Reference proteome</keyword>
<dbReference type="Pfam" id="PF06579">
    <property type="entry name" value="Ly-6_related"/>
    <property type="match status" value="1"/>
</dbReference>
<comment type="caution">
    <text evidence="1">The sequence shown here is derived from an EMBL/GenBank/DDBJ whole genome shotgun (WGS) entry which is preliminary data.</text>
</comment>
<accession>A0A368F8D0</accession>
<reference evidence="1 2" key="1">
    <citation type="submission" date="2014-10" db="EMBL/GenBank/DDBJ databases">
        <title>Draft genome of the hookworm Ancylostoma caninum.</title>
        <authorList>
            <person name="Mitreva M."/>
        </authorList>
    </citation>
    <scope>NUCLEOTIDE SEQUENCE [LARGE SCALE GENOMIC DNA]</scope>
    <source>
        <strain evidence="1 2">Baltimore</strain>
    </source>
</reference>
<organism evidence="1 2">
    <name type="scientific">Ancylostoma caninum</name>
    <name type="common">Dog hookworm</name>
    <dbReference type="NCBI Taxonomy" id="29170"/>
    <lineage>
        <taxon>Eukaryota</taxon>
        <taxon>Metazoa</taxon>
        <taxon>Ecdysozoa</taxon>
        <taxon>Nematoda</taxon>
        <taxon>Chromadorea</taxon>
        <taxon>Rhabditida</taxon>
        <taxon>Rhabditina</taxon>
        <taxon>Rhabditomorpha</taxon>
        <taxon>Strongyloidea</taxon>
        <taxon>Ancylostomatidae</taxon>
        <taxon>Ancylostomatinae</taxon>
        <taxon>Ancylostoma</taxon>
    </lineage>
</organism>
<protein>
    <submittedName>
        <fullName evidence="1">Uncharacterized protein</fullName>
    </submittedName>
</protein>
<dbReference type="OrthoDB" id="5872354at2759"/>
<dbReference type="Proteomes" id="UP000252519">
    <property type="component" value="Unassembled WGS sequence"/>
</dbReference>
<evidence type="ECO:0000313" key="1">
    <source>
        <dbReference type="EMBL" id="RCN27818.1"/>
    </source>
</evidence>